<name>A0A7D3XSJ6_9BACL</name>
<dbReference type="SUPFAM" id="SSF46689">
    <property type="entry name" value="Homeodomain-like"/>
    <property type="match status" value="2"/>
</dbReference>
<dbReference type="EMBL" id="CP048104">
    <property type="protein sequence ID" value="QKG85128.1"/>
    <property type="molecule type" value="Genomic_DNA"/>
</dbReference>
<dbReference type="InterPro" id="IPR009057">
    <property type="entry name" value="Homeodomain-like_sf"/>
</dbReference>
<dbReference type="PRINTS" id="PR00032">
    <property type="entry name" value="HTHARAC"/>
</dbReference>
<gene>
    <name evidence="5" type="ORF">GXN76_12055</name>
</gene>
<dbReference type="InterPro" id="IPR011256">
    <property type="entry name" value="Reg_factor_effector_dom_sf"/>
</dbReference>
<keyword evidence="3" id="KW-0804">Transcription</keyword>
<evidence type="ECO:0000256" key="2">
    <source>
        <dbReference type="ARBA" id="ARBA00023125"/>
    </source>
</evidence>
<keyword evidence="1" id="KW-0805">Transcription regulation</keyword>
<dbReference type="GO" id="GO:0003700">
    <property type="term" value="F:DNA-binding transcription factor activity"/>
    <property type="evidence" value="ECO:0007669"/>
    <property type="project" value="InterPro"/>
</dbReference>
<dbReference type="SUPFAM" id="SSF55136">
    <property type="entry name" value="Probable bacterial effector-binding domain"/>
    <property type="match status" value="1"/>
</dbReference>
<dbReference type="InterPro" id="IPR018062">
    <property type="entry name" value="HTH_AraC-typ_CS"/>
</dbReference>
<dbReference type="Gene3D" id="3.20.80.10">
    <property type="entry name" value="Regulatory factor, effector binding domain"/>
    <property type="match status" value="1"/>
</dbReference>
<dbReference type="InterPro" id="IPR020449">
    <property type="entry name" value="Tscrpt_reg_AraC-type_HTH"/>
</dbReference>
<dbReference type="Gene3D" id="1.10.10.60">
    <property type="entry name" value="Homeodomain-like"/>
    <property type="match status" value="2"/>
</dbReference>
<dbReference type="KEGG" id="kpul:GXN76_12055"/>
<dbReference type="PROSITE" id="PS00041">
    <property type="entry name" value="HTH_ARAC_FAMILY_1"/>
    <property type="match status" value="1"/>
</dbReference>
<dbReference type="PANTHER" id="PTHR47504:SF5">
    <property type="entry name" value="RIGHT ORIGIN-BINDING PROTEIN"/>
    <property type="match status" value="1"/>
</dbReference>
<sequence>MDLLTNMNGAIKYIEENLAKDIDFKEVARLAFCSEYHFKRMFSFLAGISLSEYIRRRRLTCAAFDLKDSNVKVIDIAMKYGYNSPDAFARAFQNLHGITPSEARTNGHSLKAYPRMTFLLSIKGGSEMNYRIEEKEAFRIVGIKKRVPIIFNGVNPEIAAMWGSLDSKTIDKLKQLSNVEPMGMLSASTNFPEGRMEEKGELDHYIGVATTEKCPDHLTQLEVPASTWAVFEAIGPFPDTLQDVWGRIYSEWFPSSNYEQIEGPEILWNEDKDVTIPSFKSEIWIPILKKKSYAR</sequence>
<dbReference type="Pfam" id="PF06445">
    <property type="entry name" value="GyrI-like"/>
    <property type="match status" value="1"/>
</dbReference>
<dbReference type="GO" id="GO:0043565">
    <property type="term" value="F:sequence-specific DNA binding"/>
    <property type="evidence" value="ECO:0007669"/>
    <property type="project" value="InterPro"/>
</dbReference>
<dbReference type="InterPro" id="IPR010499">
    <property type="entry name" value="AraC_E-bd"/>
</dbReference>
<proteinExistence type="predicted"/>
<dbReference type="SMART" id="SM00871">
    <property type="entry name" value="AraC_E_bind"/>
    <property type="match status" value="1"/>
</dbReference>
<keyword evidence="2" id="KW-0238">DNA-binding</keyword>
<dbReference type="InterPro" id="IPR029442">
    <property type="entry name" value="GyrI-like"/>
</dbReference>
<dbReference type="PROSITE" id="PS01124">
    <property type="entry name" value="HTH_ARAC_FAMILY_2"/>
    <property type="match status" value="1"/>
</dbReference>
<keyword evidence="6" id="KW-1185">Reference proteome</keyword>
<accession>A0A7D3XSJ6</accession>
<feature type="domain" description="HTH araC/xylS-type" evidence="4">
    <location>
        <begin position="8"/>
        <end position="106"/>
    </location>
</feature>
<dbReference type="AlphaFoldDB" id="A0A7D3XSJ6"/>
<dbReference type="RefSeq" id="WP_173223489.1">
    <property type="nucleotide sequence ID" value="NZ_CP048104.1"/>
</dbReference>
<dbReference type="Proteomes" id="UP000503088">
    <property type="component" value="Chromosome"/>
</dbReference>
<evidence type="ECO:0000313" key="6">
    <source>
        <dbReference type="Proteomes" id="UP000503088"/>
    </source>
</evidence>
<dbReference type="SMART" id="SM00342">
    <property type="entry name" value="HTH_ARAC"/>
    <property type="match status" value="1"/>
</dbReference>
<evidence type="ECO:0000256" key="3">
    <source>
        <dbReference type="ARBA" id="ARBA00023163"/>
    </source>
</evidence>
<protein>
    <submittedName>
        <fullName evidence="5">Helix-turn-helix domain-containing protein</fullName>
    </submittedName>
</protein>
<dbReference type="Pfam" id="PF12833">
    <property type="entry name" value="HTH_18"/>
    <property type="match status" value="1"/>
</dbReference>
<evidence type="ECO:0000259" key="4">
    <source>
        <dbReference type="PROSITE" id="PS01124"/>
    </source>
</evidence>
<dbReference type="InterPro" id="IPR050959">
    <property type="entry name" value="MarA-like"/>
</dbReference>
<organism evidence="5 6">
    <name type="scientific">Kroppenstedtia pulmonis</name>
    <dbReference type="NCBI Taxonomy" id="1380685"/>
    <lineage>
        <taxon>Bacteria</taxon>
        <taxon>Bacillati</taxon>
        <taxon>Bacillota</taxon>
        <taxon>Bacilli</taxon>
        <taxon>Bacillales</taxon>
        <taxon>Thermoactinomycetaceae</taxon>
        <taxon>Kroppenstedtia</taxon>
    </lineage>
</organism>
<evidence type="ECO:0000313" key="5">
    <source>
        <dbReference type="EMBL" id="QKG85128.1"/>
    </source>
</evidence>
<reference evidence="5 6" key="1">
    <citation type="submission" date="2020-01" db="EMBL/GenBank/DDBJ databases">
        <authorList>
            <person name="Gulvik C.A."/>
            <person name="Batra D.G."/>
        </authorList>
    </citation>
    <scope>NUCLEOTIDE SEQUENCE [LARGE SCALE GENOMIC DNA]</scope>
    <source>
        <strain evidence="5 6">W9323</strain>
    </source>
</reference>
<dbReference type="InterPro" id="IPR018060">
    <property type="entry name" value="HTH_AraC"/>
</dbReference>
<evidence type="ECO:0000256" key="1">
    <source>
        <dbReference type="ARBA" id="ARBA00023015"/>
    </source>
</evidence>
<dbReference type="PANTHER" id="PTHR47504">
    <property type="entry name" value="RIGHT ORIGIN-BINDING PROTEIN"/>
    <property type="match status" value="1"/>
</dbReference>